<evidence type="ECO:0000313" key="1">
    <source>
        <dbReference type="EMBL" id="AAR36099.1"/>
    </source>
</evidence>
<dbReference type="OrthoDB" id="5405605at2"/>
<dbReference type="PATRIC" id="fig|243231.5.peg.2754"/>
<accession>Q749L5</accession>
<organism evidence="1 2">
    <name type="scientific">Geobacter sulfurreducens (strain ATCC 51573 / DSM 12127 / PCA)</name>
    <dbReference type="NCBI Taxonomy" id="243231"/>
    <lineage>
        <taxon>Bacteria</taxon>
        <taxon>Pseudomonadati</taxon>
        <taxon>Thermodesulfobacteriota</taxon>
        <taxon>Desulfuromonadia</taxon>
        <taxon>Geobacterales</taxon>
        <taxon>Geobacteraceae</taxon>
        <taxon>Geobacter</taxon>
    </lineage>
</organism>
<dbReference type="EMBL" id="AE017180">
    <property type="protein sequence ID" value="AAR36099.1"/>
    <property type="molecule type" value="Genomic_DNA"/>
</dbReference>
<dbReference type="RefSeq" id="WP_010943362.1">
    <property type="nucleotide sequence ID" value="NC_002939.5"/>
</dbReference>
<gene>
    <name evidence="1" type="ordered locus">GSU2727</name>
</gene>
<name>Q749L5_GEOSL</name>
<dbReference type="KEGG" id="gsu:GSU2727"/>
<reference evidence="1 2" key="2">
    <citation type="journal article" date="2012" name="BMC Genomics">
        <title>Comparative genomic analysis of Geobacter sulfurreducens KN400, a strain with enhanced capacity for extracellular electron transfer and electricity production.</title>
        <authorList>
            <person name="Butler J.E."/>
            <person name="Young N.D."/>
            <person name="Aklujkar M."/>
            <person name="Lovley D.R."/>
        </authorList>
    </citation>
    <scope>NUCLEOTIDE SEQUENCE [LARGE SCALE GENOMIC DNA]</scope>
    <source>
        <strain evidence="2">ATCC 51573 / DSM 12127 / PCA</strain>
    </source>
</reference>
<evidence type="ECO:0000313" key="2">
    <source>
        <dbReference type="Proteomes" id="UP000000577"/>
    </source>
</evidence>
<dbReference type="eggNOG" id="ENOG503398B">
    <property type="taxonomic scope" value="Bacteria"/>
</dbReference>
<protein>
    <submittedName>
        <fullName evidence="1">Uncharacterized protein</fullName>
    </submittedName>
</protein>
<dbReference type="EnsemblBacteria" id="AAR36099">
    <property type="protein sequence ID" value="AAR36099"/>
    <property type="gene ID" value="GSU2727"/>
</dbReference>
<sequence>MRDALAELSDEKRKLIGKYRLVPKDINGKIYWVRRFGNRPDHPYATQRALRNCHIIELVFSFYDLCVAKMTYFKNNFADYIPCKNNYRVGQMEECEPWDMEILVQRETGIVIDLRNLAEISDIEVFKEMCKWLESRLNEADACSRKVMGL</sequence>
<dbReference type="AlphaFoldDB" id="Q749L5"/>
<proteinExistence type="predicted"/>
<keyword evidence="2" id="KW-1185">Reference proteome</keyword>
<dbReference type="Proteomes" id="UP000000577">
    <property type="component" value="Chromosome"/>
</dbReference>
<dbReference type="HOGENOM" id="CLU_145966_0_0_7"/>
<dbReference type="InParanoid" id="Q749L5"/>
<reference evidence="1 2" key="1">
    <citation type="journal article" date="2003" name="Science">
        <title>Genome of Geobacter sulfurreducens: metal reduction in subsurface environments.</title>
        <authorList>
            <person name="Methe B.A."/>
            <person name="Nelson K.E."/>
            <person name="Eisen J.A."/>
            <person name="Paulsen I.T."/>
            <person name="Nelson W."/>
            <person name="Heidelberg J.F."/>
            <person name="Wu D."/>
            <person name="Wu M."/>
            <person name="Ward N."/>
            <person name="Beanan M.J."/>
            <person name="Dodson R.J."/>
            <person name="Madupu R."/>
            <person name="Brinkac L.M."/>
            <person name="Daugherty S.C."/>
            <person name="DeBoy R.T."/>
            <person name="Durkin A.S."/>
            <person name="Gwinn M."/>
            <person name="Kolonay J.F."/>
            <person name="Sullivan S.A."/>
            <person name="Haft D.H."/>
            <person name="Selengut J."/>
            <person name="Davidsen T.M."/>
            <person name="Zafar N."/>
            <person name="White O."/>
            <person name="Tran B."/>
            <person name="Romero C."/>
            <person name="Forberger H.A."/>
            <person name="Weidman J."/>
            <person name="Khouri H."/>
            <person name="Feldblyum T.V."/>
            <person name="Utterback T.R."/>
            <person name="Van Aken S.E."/>
            <person name="Lovley D.R."/>
            <person name="Fraser C.M."/>
        </authorList>
    </citation>
    <scope>NUCLEOTIDE SEQUENCE [LARGE SCALE GENOMIC DNA]</scope>
    <source>
        <strain evidence="2">ATCC 51573 / DSM 12127 / PCA</strain>
    </source>
</reference>